<proteinExistence type="predicted"/>
<sequence length="202" mass="22803">MTKTSSFQRQWGKVIKVMSSSTSSASPSFDILQIFMKDDGTFPNNEHYPTLIYKHAFHGSESEGRRLIVNKNEWTEPWVWGIFSYHHYHTKAWELLLCVCGSASIQLGGDDGPTVKIDKGDLVLIPPGVAHKQLEEGGGFSLLGSYPTFRFDGRIDTCRGKPTDEERRRIQECYVPEADPMFNLNIAEFCSSSAQWSESDLT</sequence>
<gene>
    <name evidence="1" type="ORF">QTG54_010834</name>
</gene>
<dbReference type="PANTHER" id="PTHR36448">
    <property type="entry name" value="BLR7373 PROTEIN"/>
    <property type="match status" value="1"/>
</dbReference>
<protein>
    <submittedName>
        <fullName evidence="1">YjlB-like cupin domain-containing protein</fullName>
    </submittedName>
</protein>
<dbReference type="PANTHER" id="PTHR36448:SF2">
    <property type="entry name" value="CUPIN TYPE-1 DOMAIN-CONTAINING PROTEIN"/>
    <property type="match status" value="1"/>
</dbReference>
<dbReference type="InterPro" id="IPR014710">
    <property type="entry name" value="RmlC-like_jellyroll"/>
</dbReference>
<keyword evidence="2" id="KW-1185">Reference proteome</keyword>
<accession>A0AAD9DA12</accession>
<dbReference type="Gene3D" id="2.60.120.10">
    <property type="entry name" value="Jelly Rolls"/>
    <property type="match status" value="1"/>
</dbReference>
<dbReference type="InterPro" id="IPR011051">
    <property type="entry name" value="RmlC_Cupin_sf"/>
</dbReference>
<dbReference type="InterPro" id="IPR047121">
    <property type="entry name" value="YjiB-like"/>
</dbReference>
<comment type="caution">
    <text evidence="1">The sequence shown here is derived from an EMBL/GenBank/DDBJ whole genome shotgun (WGS) entry which is preliminary data.</text>
</comment>
<evidence type="ECO:0000313" key="1">
    <source>
        <dbReference type="EMBL" id="KAK1738165.1"/>
    </source>
</evidence>
<dbReference type="CDD" id="cd02219">
    <property type="entry name" value="cupin_YjlB-like"/>
    <property type="match status" value="1"/>
</dbReference>
<reference evidence="1" key="1">
    <citation type="submission" date="2023-06" db="EMBL/GenBank/DDBJ databases">
        <title>Survivors Of The Sea: Transcriptome response of Skeletonema marinoi to long-term dormancy.</title>
        <authorList>
            <person name="Pinder M.I.M."/>
            <person name="Kourtchenko O."/>
            <person name="Robertson E.K."/>
            <person name="Larsson T."/>
            <person name="Maumus F."/>
            <person name="Osuna-Cruz C.M."/>
            <person name="Vancaester E."/>
            <person name="Stenow R."/>
            <person name="Vandepoele K."/>
            <person name="Ploug H."/>
            <person name="Bruchert V."/>
            <person name="Godhe A."/>
            <person name="Topel M."/>
        </authorList>
    </citation>
    <scope>NUCLEOTIDE SEQUENCE</scope>
    <source>
        <strain evidence="1">R05AC</strain>
    </source>
</reference>
<dbReference type="EMBL" id="JATAAI010000021">
    <property type="protein sequence ID" value="KAK1738165.1"/>
    <property type="molecule type" value="Genomic_DNA"/>
</dbReference>
<dbReference type="SUPFAM" id="SSF51182">
    <property type="entry name" value="RmlC-like cupins"/>
    <property type="match status" value="1"/>
</dbReference>
<evidence type="ECO:0000313" key="2">
    <source>
        <dbReference type="Proteomes" id="UP001224775"/>
    </source>
</evidence>
<dbReference type="AlphaFoldDB" id="A0AAD9DA12"/>
<name>A0AAD9DA12_9STRA</name>
<organism evidence="1 2">
    <name type="scientific">Skeletonema marinoi</name>
    <dbReference type="NCBI Taxonomy" id="267567"/>
    <lineage>
        <taxon>Eukaryota</taxon>
        <taxon>Sar</taxon>
        <taxon>Stramenopiles</taxon>
        <taxon>Ochrophyta</taxon>
        <taxon>Bacillariophyta</taxon>
        <taxon>Coscinodiscophyceae</taxon>
        <taxon>Thalassiosirophycidae</taxon>
        <taxon>Thalassiosirales</taxon>
        <taxon>Skeletonemataceae</taxon>
        <taxon>Skeletonema</taxon>
        <taxon>Skeletonema marinoi-dohrnii complex</taxon>
    </lineage>
</organism>
<dbReference type="Proteomes" id="UP001224775">
    <property type="component" value="Unassembled WGS sequence"/>
</dbReference>